<evidence type="ECO:0000313" key="2">
    <source>
        <dbReference type="EMBL" id="MFM9517633.1"/>
    </source>
</evidence>
<feature type="coiled-coil region" evidence="1">
    <location>
        <begin position="14"/>
        <end position="53"/>
    </location>
</feature>
<reference evidence="2 3" key="1">
    <citation type="submission" date="2024-12" db="EMBL/GenBank/DDBJ databases">
        <title>Pseudomonas species isolated from Lotus nodules promote plant growth.</title>
        <authorList>
            <person name="Yu Y.-H."/>
            <person name="Kurtenbach J."/>
            <person name="Crosbie D."/>
            <person name="Brachmann A."/>
            <person name="Marin M."/>
        </authorList>
    </citation>
    <scope>NUCLEOTIDE SEQUENCE [LARGE SCALE GENOMIC DNA]</scope>
    <source>
        <strain evidence="2 3">PLb12A</strain>
    </source>
</reference>
<dbReference type="Proteomes" id="UP001631987">
    <property type="component" value="Unassembled WGS sequence"/>
</dbReference>
<gene>
    <name evidence="2" type="ORF">ACKKH4_10285</name>
</gene>
<keyword evidence="3" id="KW-1185">Reference proteome</keyword>
<proteinExistence type="predicted"/>
<dbReference type="EMBL" id="JBJVNW010000004">
    <property type="protein sequence ID" value="MFM9517633.1"/>
    <property type="molecule type" value="Genomic_DNA"/>
</dbReference>
<evidence type="ECO:0000256" key="1">
    <source>
        <dbReference type="SAM" id="Coils"/>
    </source>
</evidence>
<protein>
    <submittedName>
        <fullName evidence="2">Uncharacterized protein</fullName>
    </submittedName>
</protein>
<keyword evidence="1" id="KW-0175">Coiled coil</keyword>
<sequence length="104" mass="11955">MSTSLDYFSRGITRAFAKRQAEQTKQLAEQQEIQSVQEKLKQQLLTMANLKAQIAIFQNYDNSITTTKSTKATNTDKLSADEERYRTSLITNMIQLIHSKRKPV</sequence>
<organism evidence="2 3">
    <name type="scientific">Pseudomonas monachiensis</name>
    <dbReference type="NCBI Taxonomy" id="3060212"/>
    <lineage>
        <taxon>Bacteria</taxon>
        <taxon>Pseudomonadati</taxon>
        <taxon>Pseudomonadota</taxon>
        <taxon>Gammaproteobacteria</taxon>
        <taxon>Pseudomonadales</taxon>
        <taxon>Pseudomonadaceae</taxon>
        <taxon>Pseudomonas</taxon>
    </lineage>
</organism>
<evidence type="ECO:0000313" key="3">
    <source>
        <dbReference type="Proteomes" id="UP001631987"/>
    </source>
</evidence>
<dbReference type="RefSeq" id="WP_409078483.1">
    <property type="nucleotide sequence ID" value="NZ_CP178857.1"/>
</dbReference>
<comment type="caution">
    <text evidence="2">The sequence shown here is derived from an EMBL/GenBank/DDBJ whole genome shotgun (WGS) entry which is preliminary data.</text>
</comment>
<name>A0ABW9H6A6_9PSED</name>
<accession>A0ABW9H6A6</accession>